<dbReference type="Gene3D" id="1.10.3370.10">
    <property type="entry name" value="SecY subunit domain"/>
    <property type="match status" value="1"/>
</dbReference>
<dbReference type="EMBL" id="JAVRAF010000001">
    <property type="protein sequence ID" value="MDX8301442.1"/>
    <property type="molecule type" value="Genomic_DNA"/>
</dbReference>
<feature type="transmembrane region" description="Helical" evidence="1">
    <location>
        <begin position="149"/>
        <end position="170"/>
    </location>
</feature>
<dbReference type="AlphaFoldDB" id="A0AAW9F4M6"/>
<feature type="transmembrane region" description="Helical" evidence="1">
    <location>
        <begin position="294"/>
        <end position="318"/>
    </location>
</feature>
<name>A0AAW9F4M6_9HYPH</name>
<gene>
    <name evidence="2" type="ORF">RMR22_04245</name>
</gene>
<keyword evidence="1" id="KW-1133">Transmembrane helix</keyword>
<accession>A0AAW9F4M6</accession>
<reference evidence="2" key="1">
    <citation type="journal article" date="2023" name="Phytobiomes J">
        <title>Deciphering the key players within the bacterial microbiota associated with aerial crown gall tumors on rhododendron: Insights into the gallobiome.</title>
        <authorList>
            <person name="Kuzmanovic N."/>
            <person name="Nesme J."/>
            <person name="Wolf J."/>
            <person name="Neumann-Schaal M."/>
            <person name="Petersen J."/>
            <person name="Fernandez-Gnecco G."/>
            <person name="Sproeer C."/>
            <person name="Bunk B."/>
            <person name="Overmann J."/>
            <person name="Sorensen S.J."/>
            <person name="Idczak E."/>
            <person name="Smalla K."/>
        </authorList>
    </citation>
    <scope>NUCLEOTIDE SEQUENCE</scope>
    <source>
        <strain evidence="2">Rho-11.1</strain>
    </source>
</reference>
<feature type="transmembrane region" description="Helical" evidence="1">
    <location>
        <begin position="124"/>
        <end position="144"/>
    </location>
</feature>
<feature type="transmembrane region" description="Helical" evidence="1">
    <location>
        <begin position="233"/>
        <end position="256"/>
    </location>
</feature>
<keyword evidence="1" id="KW-0812">Transmembrane</keyword>
<keyword evidence="1" id="KW-0472">Membrane</keyword>
<evidence type="ECO:0000313" key="2">
    <source>
        <dbReference type="EMBL" id="MDX8301442.1"/>
    </source>
</evidence>
<sequence length="356" mass="37273">MSVMVDKMSAQQGRPLAVIGQVLLVSLVAIIGWNIALPGLDPSFMAARTADGIPSQLSLLALGVGPILTALALGQIIRLLVPRVENSLVLVIGEGVVALLLAASQAYAISEAMSAMGILADDGHFALLGFVASLLGGTAVVLFLSRRVVLPSLVAGFWILWLLPALMGLPAQFSLSFDLLRTGAVTGSQLLVTLAVIAIGAALSIFATRAVMISYDKSAASETVKRHVPLLNIVVWPPLLAASAGGFLLTPLAFLAPDSLPDASWLKVYVLATTAILIPIFVFGYRRLFSRNGVILLTPTLLMLAAVQIVLVLGGAFILEKLAMPVPLSGTTLLVLVAVGYALAEALRRPRSTFEV</sequence>
<evidence type="ECO:0000256" key="1">
    <source>
        <dbReference type="SAM" id="Phobius"/>
    </source>
</evidence>
<feature type="transmembrane region" description="Helical" evidence="1">
    <location>
        <begin position="324"/>
        <end position="344"/>
    </location>
</feature>
<feature type="transmembrane region" description="Helical" evidence="1">
    <location>
        <begin position="190"/>
        <end position="212"/>
    </location>
</feature>
<dbReference type="InterPro" id="IPR023201">
    <property type="entry name" value="SecY_dom_sf"/>
</dbReference>
<dbReference type="SUPFAM" id="SSF103491">
    <property type="entry name" value="Preprotein translocase SecY subunit"/>
    <property type="match status" value="1"/>
</dbReference>
<comment type="caution">
    <text evidence="2">The sequence shown here is derived from an EMBL/GenBank/DDBJ whole genome shotgun (WGS) entry which is preliminary data.</text>
</comment>
<feature type="transmembrane region" description="Helical" evidence="1">
    <location>
        <begin position="57"/>
        <end position="81"/>
    </location>
</feature>
<feature type="transmembrane region" description="Helical" evidence="1">
    <location>
        <begin position="16"/>
        <end position="37"/>
    </location>
</feature>
<feature type="transmembrane region" description="Helical" evidence="1">
    <location>
        <begin position="268"/>
        <end position="285"/>
    </location>
</feature>
<feature type="transmembrane region" description="Helical" evidence="1">
    <location>
        <begin position="88"/>
        <end position="109"/>
    </location>
</feature>
<proteinExistence type="predicted"/>
<organism evidence="2">
    <name type="scientific">Agrobacterium rosae</name>
    <dbReference type="NCBI Taxonomy" id="1972867"/>
    <lineage>
        <taxon>Bacteria</taxon>
        <taxon>Pseudomonadati</taxon>
        <taxon>Pseudomonadota</taxon>
        <taxon>Alphaproteobacteria</taxon>
        <taxon>Hyphomicrobiales</taxon>
        <taxon>Rhizobiaceae</taxon>
        <taxon>Rhizobium/Agrobacterium group</taxon>
        <taxon>Agrobacterium</taxon>
    </lineage>
</organism>
<dbReference type="RefSeq" id="WP_146051305.1">
    <property type="nucleotide sequence ID" value="NZ_CP192781.1"/>
</dbReference>
<protein>
    <submittedName>
        <fullName evidence="2">Uncharacterized protein</fullName>
    </submittedName>
</protein>